<evidence type="ECO:0000256" key="2">
    <source>
        <dbReference type="ARBA" id="ARBA00093628"/>
    </source>
</evidence>
<accession>A0A0C1MDJ9</accession>
<dbReference type="Proteomes" id="UP000031327">
    <property type="component" value="Unassembled WGS sequence"/>
</dbReference>
<gene>
    <name evidence="3" type="ORF">JF50_23920</name>
</gene>
<proteinExistence type="inferred from homology"/>
<dbReference type="OrthoDB" id="6400110at2"/>
<evidence type="ECO:0000313" key="4">
    <source>
        <dbReference type="Proteomes" id="UP000031327"/>
    </source>
</evidence>
<sequence length="124" mass="14741">MDKTIAELKEAFAAPKPFYDDKHFPRGFSRSGHFTLLESELLQQHGHLLRRLHKQETKPSNPLQQQFFDTFTQHTPPKNRIEKIWAKYLDLTTRKHKVHTLSVQNHIHRTQNHIEQQEVEPSLD</sequence>
<dbReference type="RefSeq" id="WP_039611789.1">
    <property type="nucleotide sequence ID" value="NZ_JWIC01000010.1"/>
</dbReference>
<organism evidence="3 4">
    <name type="scientific">Pseudoalteromonas luteoviolacea</name>
    <dbReference type="NCBI Taxonomy" id="43657"/>
    <lineage>
        <taxon>Bacteria</taxon>
        <taxon>Pseudomonadati</taxon>
        <taxon>Pseudomonadota</taxon>
        <taxon>Gammaproteobacteria</taxon>
        <taxon>Alteromonadales</taxon>
        <taxon>Pseudoalteromonadaceae</taxon>
        <taxon>Pseudoalteromonas</taxon>
    </lineage>
</organism>
<comment type="similarity">
    <text evidence="1">Belongs to the MaoP family.</text>
</comment>
<dbReference type="Pfam" id="PF04219">
    <property type="entry name" value="DUF413"/>
    <property type="match status" value="1"/>
</dbReference>
<evidence type="ECO:0000313" key="3">
    <source>
        <dbReference type="EMBL" id="KID54894.1"/>
    </source>
</evidence>
<dbReference type="InterPro" id="IPR007335">
    <property type="entry name" value="DUF413"/>
</dbReference>
<dbReference type="AlphaFoldDB" id="A0A0C1MDJ9"/>
<dbReference type="EMBL" id="JWIC01000010">
    <property type="protein sequence ID" value="KID54894.1"/>
    <property type="molecule type" value="Genomic_DNA"/>
</dbReference>
<reference evidence="3 4" key="1">
    <citation type="submission" date="2014-12" db="EMBL/GenBank/DDBJ databases">
        <title>Draft Genome Sequence of Pseudoalteromonas luteoviolacea HI1.</title>
        <authorList>
            <person name="Asahina A.Y."/>
            <person name="Hadfield M.G."/>
        </authorList>
    </citation>
    <scope>NUCLEOTIDE SEQUENCE [LARGE SCALE GENOMIC DNA]</scope>
    <source>
        <strain evidence="3 4">HI1</strain>
    </source>
</reference>
<name>A0A0C1MDJ9_9GAMM</name>
<protein>
    <recommendedName>
        <fullName evidence="2">Macrodomain Ori protein</fullName>
    </recommendedName>
</protein>
<comment type="caution">
    <text evidence="3">The sequence shown here is derived from an EMBL/GenBank/DDBJ whole genome shotgun (WGS) entry which is preliminary data.</text>
</comment>
<evidence type="ECO:0000256" key="1">
    <source>
        <dbReference type="ARBA" id="ARBA00093464"/>
    </source>
</evidence>